<evidence type="ECO:0000313" key="2">
    <source>
        <dbReference type="EMBL" id="TNN37605.1"/>
    </source>
</evidence>
<reference evidence="2 3" key="1">
    <citation type="submission" date="2019-03" db="EMBL/GenBank/DDBJ databases">
        <title>First draft genome of Liparis tanakae, snailfish: a comprehensive survey of snailfish specific genes.</title>
        <authorList>
            <person name="Kim W."/>
            <person name="Song I."/>
            <person name="Jeong J.-H."/>
            <person name="Kim D."/>
            <person name="Kim S."/>
            <person name="Ryu S."/>
            <person name="Song J.Y."/>
            <person name="Lee S.K."/>
        </authorList>
    </citation>
    <scope>NUCLEOTIDE SEQUENCE [LARGE SCALE GENOMIC DNA]</scope>
    <source>
        <tissue evidence="2">Muscle</tissue>
    </source>
</reference>
<name>A0A4Z2F9H5_9TELE</name>
<evidence type="ECO:0000256" key="1">
    <source>
        <dbReference type="SAM" id="MobiDB-lite"/>
    </source>
</evidence>
<dbReference type="EMBL" id="SRLO01001465">
    <property type="protein sequence ID" value="TNN37605.1"/>
    <property type="molecule type" value="Genomic_DNA"/>
</dbReference>
<sequence length="87" mass="9623">MFAGFLGFISRKFIVDEPYSYAIKGTPKATIRASRLPEPTEPPGNERSQTDEKIGEAFRLAKLNNNNNMAGGLNATSQRCCHFRSAD</sequence>
<feature type="region of interest" description="Disordered" evidence="1">
    <location>
        <begin position="28"/>
        <end position="52"/>
    </location>
</feature>
<protein>
    <submittedName>
        <fullName evidence="2">Uncharacterized protein</fullName>
    </submittedName>
</protein>
<dbReference type="Proteomes" id="UP000314294">
    <property type="component" value="Unassembled WGS sequence"/>
</dbReference>
<dbReference type="AlphaFoldDB" id="A0A4Z2F9H5"/>
<comment type="caution">
    <text evidence="2">The sequence shown here is derived from an EMBL/GenBank/DDBJ whole genome shotgun (WGS) entry which is preliminary data.</text>
</comment>
<proteinExistence type="predicted"/>
<keyword evidence="3" id="KW-1185">Reference proteome</keyword>
<gene>
    <name evidence="2" type="ORF">EYF80_052226</name>
</gene>
<organism evidence="2 3">
    <name type="scientific">Liparis tanakae</name>
    <name type="common">Tanaka's snailfish</name>
    <dbReference type="NCBI Taxonomy" id="230148"/>
    <lineage>
        <taxon>Eukaryota</taxon>
        <taxon>Metazoa</taxon>
        <taxon>Chordata</taxon>
        <taxon>Craniata</taxon>
        <taxon>Vertebrata</taxon>
        <taxon>Euteleostomi</taxon>
        <taxon>Actinopterygii</taxon>
        <taxon>Neopterygii</taxon>
        <taxon>Teleostei</taxon>
        <taxon>Neoteleostei</taxon>
        <taxon>Acanthomorphata</taxon>
        <taxon>Eupercaria</taxon>
        <taxon>Perciformes</taxon>
        <taxon>Cottioidei</taxon>
        <taxon>Cottales</taxon>
        <taxon>Liparidae</taxon>
        <taxon>Liparis</taxon>
    </lineage>
</organism>
<accession>A0A4Z2F9H5</accession>
<evidence type="ECO:0000313" key="3">
    <source>
        <dbReference type="Proteomes" id="UP000314294"/>
    </source>
</evidence>